<evidence type="ECO:0000313" key="5">
    <source>
        <dbReference type="Proteomes" id="UP000317624"/>
    </source>
</evidence>
<dbReference type="Proteomes" id="UP000317624">
    <property type="component" value="Unassembled WGS sequence"/>
</dbReference>
<keyword evidence="2" id="KW-0472">Membrane</keyword>
<gene>
    <name evidence="4" type="ORF">FNT36_13055</name>
</gene>
<evidence type="ECO:0000256" key="2">
    <source>
        <dbReference type="SAM" id="Phobius"/>
    </source>
</evidence>
<evidence type="ECO:0000259" key="3">
    <source>
        <dbReference type="Pfam" id="PF12697"/>
    </source>
</evidence>
<dbReference type="Gene3D" id="3.40.50.1820">
    <property type="entry name" value="alpha/beta hydrolase"/>
    <property type="match status" value="1"/>
</dbReference>
<keyword evidence="1 4" id="KW-0378">Hydrolase</keyword>
<proteinExistence type="predicted"/>
<protein>
    <submittedName>
        <fullName evidence="4">Alpha/beta hydrolase</fullName>
    </submittedName>
</protein>
<evidence type="ECO:0000313" key="4">
    <source>
        <dbReference type="EMBL" id="TVT40402.1"/>
    </source>
</evidence>
<dbReference type="GO" id="GO:0016787">
    <property type="term" value="F:hydrolase activity"/>
    <property type="evidence" value="ECO:0007669"/>
    <property type="project" value="UniProtKB-KW"/>
</dbReference>
<dbReference type="PANTHER" id="PTHR43798">
    <property type="entry name" value="MONOACYLGLYCEROL LIPASE"/>
    <property type="match status" value="1"/>
</dbReference>
<feature type="transmembrane region" description="Helical" evidence="2">
    <location>
        <begin position="12"/>
        <end position="29"/>
    </location>
</feature>
<accession>A0A558BVA0</accession>
<dbReference type="EMBL" id="VMRJ01000003">
    <property type="protein sequence ID" value="TVT40402.1"/>
    <property type="molecule type" value="Genomic_DNA"/>
</dbReference>
<reference evidence="4 5" key="1">
    <citation type="submission" date="2019-07" db="EMBL/GenBank/DDBJ databases">
        <title>Hymenobacter sp. straun FUR1 Genome sequencing and assembly.</title>
        <authorList>
            <person name="Chhetri G."/>
        </authorList>
    </citation>
    <scope>NUCLEOTIDE SEQUENCE [LARGE SCALE GENOMIC DNA]</scope>
    <source>
        <strain evidence="4 5">Fur1</strain>
    </source>
</reference>
<dbReference type="InterPro" id="IPR000073">
    <property type="entry name" value="AB_hydrolase_1"/>
</dbReference>
<feature type="domain" description="AB hydrolase-1" evidence="3">
    <location>
        <begin position="30"/>
        <end position="251"/>
    </location>
</feature>
<dbReference type="OrthoDB" id="63962at2"/>
<name>A0A558BVA0_9BACT</name>
<evidence type="ECO:0000256" key="1">
    <source>
        <dbReference type="ARBA" id="ARBA00022801"/>
    </source>
</evidence>
<dbReference type="SUPFAM" id="SSF53474">
    <property type="entry name" value="alpha/beta-Hydrolases"/>
    <property type="match status" value="1"/>
</dbReference>
<dbReference type="PANTHER" id="PTHR43798:SF31">
    <property type="entry name" value="AB HYDROLASE SUPERFAMILY PROTEIN YCLE"/>
    <property type="match status" value="1"/>
</dbReference>
<dbReference type="PRINTS" id="PR00111">
    <property type="entry name" value="ABHYDROLASE"/>
</dbReference>
<sequence length="258" mass="27158">MDSRPRPRQVGSLGAALALLTYLALHYWAGAGHEFNHLQSQLPAGTSLVAPDLPGFGAQAAPAGFDYSVGAYTDWVASLVAAHNLEEYVLIGHSMGGKIALALAARQPVGLRGLVLLSPSPPTPEPISDEDRKASLAAYGQRHEAEKTATKIMIRPVSAAVRQEVIADNLRTSQAAWDAWLEHGSKEDISALMPAIQVPCCLLVGDADHAIPLAAQQQQTLPLLPAGSPLVVVPEAGHLLPLEAPDVVRDAILKLALA</sequence>
<dbReference type="Pfam" id="PF12697">
    <property type="entry name" value="Abhydrolase_6"/>
    <property type="match status" value="1"/>
</dbReference>
<dbReference type="InterPro" id="IPR029058">
    <property type="entry name" value="AB_hydrolase_fold"/>
</dbReference>
<keyword evidence="2" id="KW-0812">Transmembrane</keyword>
<dbReference type="AlphaFoldDB" id="A0A558BVA0"/>
<keyword evidence="2" id="KW-1133">Transmembrane helix</keyword>
<organism evidence="4 5">
    <name type="scientific">Hymenobacter setariae</name>
    <dbReference type="NCBI Taxonomy" id="2594794"/>
    <lineage>
        <taxon>Bacteria</taxon>
        <taxon>Pseudomonadati</taxon>
        <taxon>Bacteroidota</taxon>
        <taxon>Cytophagia</taxon>
        <taxon>Cytophagales</taxon>
        <taxon>Hymenobacteraceae</taxon>
        <taxon>Hymenobacter</taxon>
    </lineage>
</organism>
<comment type="caution">
    <text evidence="4">The sequence shown here is derived from an EMBL/GenBank/DDBJ whole genome shotgun (WGS) entry which is preliminary data.</text>
</comment>
<dbReference type="GO" id="GO:0016020">
    <property type="term" value="C:membrane"/>
    <property type="evidence" value="ECO:0007669"/>
    <property type="project" value="TreeGrafter"/>
</dbReference>
<keyword evidence="5" id="KW-1185">Reference proteome</keyword>
<dbReference type="InterPro" id="IPR050266">
    <property type="entry name" value="AB_hydrolase_sf"/>
</dbReference>